<dbReference type="Proteomes" id="UP000253094">
    <property type="component" value="Unassembled WGS sequence"/>
</dbReference>
<accession>A0A367FPT7</accession>
<organism evidence="1 2">
    <name type="scientific">Sphaerisporangium album</name>
    <dbReference type="NCBI Taxonomy" id="509200"/>
    <lineage>
        <taxon>Bacteria</taxon>
        <taxon>Bacillati</taxon>
        <taxon>Actinomycetota</taxon>
        <taxon>Actinomycetes</taxon>
        <taxon>Streptosporangiales</taxon>
        <taxon>Streptosporangiaceae</taxon>
        <taxon>Sphaerisporangium</taxon>
    </lineage>
</organism>
<gene>
    <name evidence="1" type="ORF">DQ384_07070</name>
</gene>
<evidence type="ECO:0000313" key="1">
    <source>
        <dbReference type="EMBL" id="RCG32254.1"/>
    </source>
</evidence>
<sequence>MVMVIEDAYVMESLSENGLLPDGCESVFLSGTLIRGWGNPNSDLNITIITREPWTSPGAECSFVALDPPTVIGEKLHVEGRRWDIEYWQDSQVEQAMAKLSHEAFMGDQAVWKLLTEEEFAFLEGIPYAVAVSGPEWLDNRRRQQRESAYTAILVSRSLDHADGFAEEADGACEAGDLDSAVLAARSAFGHAVDALLAAHGEFGHSPKCRARRFREARPSLLAFDRYWEVETMRTFDPARPAGWVREVISLCRRISMEVEV</sequence>
<evidence type="ECO:0008006" key="3">
    <source>
        <dbReference type="Google" id="ProtNLM"/>
    </source>
</evidence>
<comment type="caution">
    <text evidence="1">The sequence shown here is derived from an EMBL/GenBank/DDBJ whole genome shotgun (WGS) entry which is preliminary data.</text>
</comment>
<evidence type="ECO:0000313" key="2">
    <source>
        <dbReference type="Proteomes" id="UP000253094"/>
    </source>
</evidence>
<reference evidence="1 2" key="1">
    <citation type="submission" date="2018-06" db="EMBL/GenBank/DDBJ databases">
        <title>Sphaerisporangium craniellae sp. nov., isolated from a marine sponge in the South China Sea.</title>
        <authorList>
            <person name="Li L."/>
        </authorList>
    </citation>
    <scope>NUCLEOTIDE SEQUENCE [LARGE SCALE GENOMIC DNA]</scope>
    <source>
        <strain evidence="1 2">CCTCC AA 208026</strain>
    </source>
</reference>
<name>A0A367FPT7_9ACTN</name>
<proteinExistence type="predicted"/>
<dbReference type="EMBL" id="QOIL01000003">
    <property type="protein sequence ID" value="RCG32254.1"/>
    <property type="molecule type" value="Genomic_DNA"/>
</dbReference>
<keyword evidence="2" id="KW-1185">Reference proteome</keyword>
<dbReference type="AlphaFoldDB" id="A0A367FPT7"/>
<protein>
    <recommendedName>
        <fullName evidence="3">Polymerase nucleotidyl transferase domain-containing protein</fullName>
    </recommendedName>
</protein>